<dbReference type="RefSeq" id="WP_178090179.1">
    <property type="nucleotide sequence ID" value="NZ_JAFNAA010000005.1"/>
</dbReference>
<comment type="caution">
    <text evidence="1">The sequence shown here is derived from an EMBL/GenBank/DDBJ whole genome shotgun (WGS) entry which is preliminary data.</text>
</comment>
<dbReference type="EMBL" id="JAFNAA010000005">
    <property type="protein sequence ID" value="MBO1107900.1"/>
    <property type="molecule type" value="Genomic_DNA"/>
</dbReference>
<organism evidence="1 2">
    <name type="scientific">Plesiomonas shigelloides</name>
    <name type="common">Aeromonas shigelloides</name>
    <dbReference type="NCBI Taxonomy" id="703"/>
    <lineage>
        <taxon>Bacteria</taxon>
        <taxon>Pseudomonadati</taxon>
        <taxon>Pseudomonadota</taxon>
        <taxon>Gammaproteobacteria</taxon>
        <taxon>Enterobacterales</taxon>
        <taxon>Enterobacteriaceae</taxon>
        <taxon>Plesiomonas</taxon>
    </lineage>
</organism>
<accession>A0A8I1W8A4</accession>
<sequence>MDSRQWGVLVIVLAAFTAGWKVNGWHRDSAALVAQKAAQQVAESVTQREIRIDKEVAKVLEDKLSALKANEVHTEREILREVVKPVFSAVCASDDYVRLFNAAAARKEIILSGVSGESTDAVPSAVAPTGR</sequence>
<dbReference type="Proteomes" id="UP000664658">
    <property type="component" value="Unassembled WGS sequence"/>
</dbReference>
<gene>
    <name evidence="1" type="ORF">J2R62_06630</name>
</gene>
<dbReference type="AlphaFoldDB" id="A0A8I1W8A4"/>
<evidence type="ECO:0000313" key="1">
    <source>
        <dbReference type="EMBL" id="MBO1107900.1"/>
    </source>
</evidence>
<evidence type="ECO:0000313" key="2">
    <source>
        <dbReference type="Proteomes" id="UP000664658"/>
    </source>
</evidence>
<reference evidence="1" key="1">
    <citation type="submission" date="2021-03" db="EMBL/GenBank/DDBJ databases">
        <title>Plesiomonas shigelloides zfcc0051, isolated from zebrafish feces.</title>
        <authorList>
            <person name="Vanderhoek Z."/>
            <person name="Gaulke C."/>
        </authorList>
    </citation>
    <scope>NUCLEOTIDE SEQUENCE</scope>
    <source>
        <strain evidence="1">Zfcc0051</strain>
    </source>
</reference>
<protein>
    <submittedName>
        <fullName evidence="1">Uncharacterized protein</fullName>
    </submittedName>
</protein>
<name>A0A8I1W8A4_PLESH</name>
<proteinExistence type="predicted"/>